<evidence type="ECO:0000259" key="1">
    <source>
        <dbReference type="Pfam" id="PF00646"/>
    </source>
</evidence>
<protein>
    <recommendedName>
        <fullName evidence="5">F-box domain-containing protein</fullName>
    </recommendedName>
</protein>
<reference evidence="4" key="1">
    <citation type="journal article" date="2011" name="Nat. Genet.">
        <title>The Arabidopsis lyrata genome sequence and the basis of rapid genome size change.</title>
        <authorList>
            <person name="Hu T.T."/>
            <person name="Pattyn P."/>
            <person name="Bakker E.G."/>
            <person name="Cao J."/>
            <person name="Cheng J.-F."/>
            <person name="Clark R.M."/>
            <person name="Fahlgren N."/>
            <person name="Fawcett J.A."/>
            <person name="Grimwood J."/>
            <person name="Gundlach H."/>
            <person name="Haberer G."/>
            <person name="Hollister J.D."/>
            <person name="Ossowski S."/>
            <person name="Ottilar R.P."/>
            <person name="Salamov A.A."/>
            <person name="Schneeberger K."/>
            <person name="Spannagl M."/>
            <person name="Wang X."/>
            <person name="Yang L."/>
            <person name="Nasrallah M.E."/>
            <person name="Bergelson J."/>
            <person name="Carrington J.C."/>
            <person name="Gaut B.S."/>
            <person name="Schmutz J."/>
            <person name="Mayer K.F.X."/>
            <person name="Van de Peer Y."/>
            <person name="Grigoriev I.V."/>
            <person name="Nordborg M."/>
            <person name="Weigel D."/>
            <person name="Guo Y.-L."/>
        </authorList>
    </citation>
    <scope>NUCLEOTIDE SEQUENCE [LARGE SCALE GENOMIC DNA]</scope>
    <source>
        <strain evidence="4">cv. MN47</strain>
    </source>
</reference>
<sequence>MLPDDLLFNCLARISRLCYPTLSLVSKRFRRTESCLYVCLRLFTETSQLRWFTVSQGPFNSKKKLVPISSPNFPSALWSEAAIVGSNIHAIGGLVNKNASSSVMVMDCHSHTWREAPSMLMARESHSVCIHDGKIYVTGGCKNLDSTNWMEVFDTSLARRYLDLKYKSVEYEGSVYVKYEAKDATYKLAKGRWRTADLAINKGWGTSSSHYCVIENVFYRYNNRRIEWCDSDKRLWTTLKGLEKLLISHVNLVNYGGKMAVVWVEYAYGKKDEETKIWCAEIAIEKREKREIWGMVKWFDIVFRTNEPYHFAHVLATTV</sequence>
<proteinExistence type="predicted"/>
<dbReference type="PANTHER" id="PTHR24414">
    <property type="entry name" value="F-BOX/KELCH-REPEAT PROTEIN SKIP4"/>
    <property type="match status" value="1"/>
</dbReference>
<keyword evidence="4" id="KW-1185">Reference proteome</keyword>
<dbReference type="InterPro" id="IPR057499">
    <property type="entry name" value="Kelch_FKB95"/>
</dbReference>
<dbReference type="EMBL" id="GL348715">
    <property type="protein sequence ID" value="EFH58876.1"/>
    <property type="molecule type" value="Genomic_DNA"/>
</dbReference>
<evidence type="ECO:0008006" key="5">
    <source>
        <dbReference type="Google" id="ProtNLM"/>
    </source>
</evidence>
<evidence type="ECO:0000259" key="2">
    <source>
        <dbReference type="Pfam" id="PF25210"/>
    </source>
</evidence>
<dbReference type="InterPro" id="IPR050354">
    <property type="entry name" value="F-box/kelch-repeat_ARATH"/>
</dbReference>
<dbReference type="Gene3D" id="2.120.10.80">
    <property type="entry name" value="Kelch-type beta propeller"/>
    <property type="match status" value="1"/>
</dbReference>
<dbReference type="InterPro" id="IPR015915">
    <property type="entry name" value="Kelch-typ_b-propeller"/>
</dbReference>
<dbReference type="SMART" id="SM00612">
    <property type="entry name" value="Kelch"/>
    <property type="match status" value="1"/>
</dbReference>
<dbReference type="Pfam" id="PF00646">
    <property type="entry name" value="F-box"/>
    <property type="match status" value="1"/>
</dbReference>
<dbReference type="SUPFAM" id="SSF117281">
    <property type="entry name" value="Kelch motif"/>
    <property type="match status" value="1"/>
</dbReference>
<dbReference type="PANTHER" id="PTHR24414:SF23">
    <property type="entry name" value="F-BOX_KELCH-REPEAT PROTEIN SKIP6"/>
    <property type="match status" value="1"/>
</dbReference>
<dbReference type="HOGENOM" id="CLU_032521_1_2_1"/>
<dbReference type="InterPro" id="IPR001810">
    <property type="entry name" value="F-box_dom"/>
</dbReference>
<name>D7L7U7_ARALL</name>
<evidence type="ECO:0000313" key="3">
    <source>
        <dbReference type="EMBL" id="EFH58876.1"/>
    </source>
</evidence>
<dbReference type="AlphaFoldDB" id="D7L7U7"/>
<accession>D7L7U7</accession>
<dbReference type="eggNOG" id="KOG1072">
    <property type="taxonomic scope" value="Eukaryota"/>
</dbReference>
<feature type="domain" description="F-box" evidence="1">
    <location>
        <begin position="2"/>
        <end position="31"/>
    </location>
</feature>
<dbReference type="Proteomes" id="UP000008694">
    <property type="component" value="Unassembled WGS sequence"/>
</dbReference>
<feature type="domain" description="FKB95-like N-terminal Kelch" evidence="2">
    <location>
        <begin position="51"/>
        <end position="303"/>
    </location>
</feature>
<dbReference type="Pfam" id="PF25210">
    <property type="entry name" value="Kelch_FKB95"/>
    <property type="match status" value="1"/>
</dbReference>
<gene>
    <name evidence="3" type="ORF">ARALYDRAFT_897096</name>
</gene>
<organism evidence="4">
    <name type="scientific">Arabidopsis lyrata subsp. lyrata</name>
    <name type="common">Lyre-leaved rock-cress</name>
    <dbReference type="NCBI Taxonomy" id="81972"/>
    <lineage>
        <taxon>Eukaryota</taxon>
        <taxon>Viridiplantae</taxon>
        <taxon>Streptophyta</taxon>
        <taxon>Embryophyta</taxon>
        <taxon>Tracheophyta</taxon>
        <taxon>Spermatophyta</taxon>
        <taxon>Magnoliopsida</taxon>
        <taxon>eudicotyledons</taxon>
        <taxon>Gunneridae</taxon>
        <taxon>Pentapetalae</taxon>
        <taxon>rosids</taxon>
        <taxon>malvids</taxon>
        <taxon>Brassicales</taxon>
        <taxon>Brassicaceae</taxon>
        <taxon>Camelineae</taxon>
        <taxon>Arabidopsis</taxon>
    </lineage>
</organism>
<evidence type="ECO:0000313" key="4">
    <source>
        <dbReference type="Proteomes" id="UP000008694"/>
    </source>
</evidence>
<dbReference type="Gramene" id="scaffold_301066.1">
    <property type="protein sequence ID" value="scaffold_301066.1"/>
    <property type="gene ID" value="scaffold_301066.1"/>
</dbReference>
<dbReference type="InterPro" id="IPR006652">
    <property type="entry name" value="Kelch_1"/>
</dbReference>